<name>A0A1H8MXP9_9RHOB</name>
<gene>
    <name evidence="3" type="ORF">SAMN05216227_10642</name>
</gene>
<dbReference type="InterPro" id="IPR001584">
    <property type="entry name" value="Integrase_cat-core"/>
</dbReference>
<dbReference type="Pfam" id="PF13333">
    <property type="entry name" value="rve_2"/>
    <property type="match status" value="1"/>
</dbReference>
<dbReference type="SUPFAM" id="SSF53098">
    <property type="entry name" value="Ribonuclease H-like"/>
    <property type="match status" value="1"/>
</dbReference>
<keyword evidence="4" id="KW-1185">Reference proteome</keyword>
<organism evidence="3 4">
    <name type="scientific">Pseudorhodobacter antarcticus</name>
    <dbReference type="NCBI Taxonomy" id="1077947"/>
    <lineage>
        <taxon>Bacteria</taxon>
        <taxon>Pseudomonadati</taxon>
        <taxon>Pseudomonadota</taxon>
        <taxon>Alphaproteobacteria</taxon>
        <taxon>Rhodobacterales</taxon>
        <taxon>Paracoccaceae</taxon>
        <taxon>Pseudorhodobacter</taxon>
    </lineage>
</organism>
<dbReference type="STRING" id="1077947.SAMN05216227_10642"/>
<proteinExistence type="predicted"/>
<evidence type="ECO:0000256" key="1">
    <source>
        <dbReference type="SAM" id="MobiDB-lite"/>
    </source>
</evidence>
<evidence type="ECO:0000313" key="4">
    <source>
        <dbReference type="Proteomes" id="UP000183002"/>
    </source>
</evidence>
<sequence length="70" mass="8162">MSGKGNCYDNSMVETFFKSIKAELIWRTRWETRRQAEGAIFQYINGFYNPRRRHSSLGGKSPLAFERKAA</sequence>
<reference evidence="3 4" key="1">
    <citation type="submission" date="2016-10" db="EMBL/GenBank/DDBJ databases">
        <authorList>
            <person name="de Groot N.N."/>
        </authorList>
    </citation>
    <scope>NUCLEOTIDE SEQUENCE [LARGE SCALE GENOMIC DNA]</scope>
    <source>
        <strain evidence="3 4">CGMCC 1.10836</strain>
    </source>
</reference>
<dbReference type="GO" id="GO:0015074">
    <property type="term" value="P:DNA integration"/>
    <property type="evidence" value="ECO:0007669"/>
    <property type="project" value="InterPro"/>
</dbReference>
<dbReference type="EMBL" id="FOCO01000064">
    <property type="protein sequence ID" value="SEO22137.1"/>
    <property type="molecule type" value="Genomic_DNA"/>
</dbReference>
<dbReference type="InterPro" id="IPR050900">
    <property type="entry name" value="Transposase_IS3/IS150/IS904"/>
</dbReference>
<evidence type="ECO:0000259" key="2">
    <source>
        <dbReference type="Pfam" id="PF13333"/>
    </source>
</evidence>
<accession>A0A1H8MXP9</accession>
<dbReference type="PANTHER" id="PTHR46889:SF4">
    <property type="entry name" value="TRANSPOSASE INSO FOR INSERTION SEQUENCE ELEMENT IS911B-RELATED"/>
    <property type="match status" value="1"/>
</dbReference>
<dbReference type="InterPro" id="IPR012337">
    <property type="entry name" value="RNaseH-like_sf"/>
</dbReference>
<feature type="region of interest" description="Disordered" evidence="1">
    <location>
        <begin position="50"/>
        <end position="70"/>
    </location>
</feature>
<dbReference type="AlphaFoldDB" id="A0A1H8MXP9"/>
<evidence type="ECO:0000313" key="3">
    <source>
        <dbReference type="EMBL" id="SEO22137.1"/>
    </source>
</evidence>
<dbReference type="PANTHER" id="PTHR46889">
    <property type="entry name" value="TRANSPOSASE INSF FOR INSERTION SEQUENCE IS3B-RELATED"/>
    <property type="match status" value="1"/>
</dbReference>
<protein>
    <submittedName>
        <fullName evidence="3">Integrase core domain-containing protein</fullName>
    </submittedName>
</protein>
<dbReference type="Proteomes" id="UP000183002">
    <property type="component" value="Unassembled WGS sequence"/>
</dbReference>
<feature type="domain" description="Integrase catalytic" evidence="2">
    <location>
        <begin position="14"/>
        <end position="68"/>
    </location>
</feature>